<dbReference type="Gene3D" id="4.10.280.10">
    <property type="entry name" value="Helix-loop-helix DNA-binding domain"/>
    <property type="match status" value="1"/>
</dbReference>
<reference evidence="1 2" key="1">
    <citation type="journal article" date="2007" name="Int. J. Syst. Evol. Microbiol.">
        <title>Paenibacillus ginsengarvi sp. nov., isolated from soil from ginseng cultivation.</title>
        <authorList>
            <person name="Yoon M.H."/>
            <person name="Ten L.N."/>
            <person name="Im W.T."/>
        </authorList>
    </citation>
    <scope>NUCLEOTIDE SEQUENCE [LARGE SCALE GENOMIC DNA]</scope>
    <source>
        <strain evidence="1 2">KCTC 13059</strain>
    </source>
</reference>
<evidence type="ECO:0000313" key="2">
    <source>
        <dbReference type="Proteomes" id="UP000282311"/>
    </source>
</evidence>
<keyword evidence="2" id="KW-1185">Reference proteome</keyword>
<protein>
    <submittedName>
        <fullName evidence="1">Aspartyl-phosphate phosphatase Spo0E family protein</fullName>
    </submittedName>
</protein>
<sequence>MMPGVGINKSHEPLLWPRRVVSKSCSGAAEAVYDLEIEISALRREMEDAFVECASFTSEPVMSISRMLDVKINEYMKVMLKG</sequence>
<gene>
    <name evidence="1" type="ORF">D7M11_27855</name>
</gene>
<dbReference type="InterPro" id="IPR036638">
    <property type="entry name" value="HLH_DNA-bd_sf"/>
</dbReference>
<dbReference type="GO" id="GO:0043937">
    <property type="term" value="P:regulation of sporulation"/>
    <property type="evidence" value="ECO:0007669"/>
    <property type="project" value="InterPro"/>
</dbReference>
<dbReference type="AlphaFoldDB" id="A0A3B0BIM9"/>
<dbReference type="EMBL" id="RBAH01000026">
    <property type="protein sequence ID" value="RKN73035.1"/>
    <property type="molecule type" value="Genomic_DNA"/>
</dbReference>
<dbReference type="InterPro" id="IPR018540">
    <property type="entry name" value="Spo0E-like"/>
</dbReference>
<name>A0A3B0BIM9_9BACL</name>
<dbReference type="InterPro" id="IPR037208">
    <property type="entry name" value="Spo0E-like_sf"/>
</dbReference>
<dbReference type="SUPFAM" id="SSF140500">
    <property type="entry name" value="BAS1536-like"/>
    <property type="match status" value="1"/>
</dbReference>
<comment type="caution">
    <text evidence="1">The sequence shown here is derived from an EMBL/GenBank/DDBJ whole genome shotgun (WGS) entry which is preliminary data.</text>
</comment>
<dbReference type="Proteomes" id="UP000282311">
    <property type="component" value="Unassembled WGS sequence"/>
</dbReference>
<proteinExistence type="predicted"/>
<dbReference type="Pfam" id="PF09388">
    <property type="entry name" value="SpoOE-like"/>
    <property type="match status" value="1"/>
</dbReference>
<accession>A0A3B0BIM9</accession>
<dbReference type="GO" id="GO:0046983">
    <property type="term" value="F:protein dimerization activity"/>
    <property type="evidence" value="ECO:0007669"/>
    <property type="project" value="InterPro"/>
</dbReference>
<evidence type="ECO:0000313" key="1">
    <source>
        <dbReference type="EMBL" id="RKN73035.1"/>
    </source>
</evidence>
<organism evidence="1 2">
    <name type="scientific">Paenibacillus ginsengarvi</name>
    <dbReference type="NCBI Taxonomy" id="400777"/>
    <lineage>
        <taxon>Bacteria</taxon>
        <taxon>Bacillati</taxon>
        <taxon>Bacillota</taxon>
        <taxon>Bacilli</taxon>
        <taxon>Bacillales</taxon>
        <taxon>Paenibacillaceae</taxon>
        <taxon>Paenibacillus</taxon>
    </lineage>
</organism>
<dbReference type="OrthoDB" id="2666800at2"/>